<dbReference type="GO" id="GO:0022857">
    <property type="term" value="F:transmembrane transporter activity"/>
    <property type="evidence" value="ECO:0007669"/>
    <property type="project" value="InterPro"/>
</dbReference>
<reference evidence="9 10" key="1">
    <citation type="submission" date="2020-08" db="EMBL/GenBank/DDBJ databases">
        <title>Genomic Encyclopedia of Type Strains, Phase IV (KMG-IV): sequencing the most valuable type-strain genomes for metagenomic binning, comparative biology and taxonomic classification.</title>
        <authorList>
            <person name="Goeker M."/>
        </authorList>
    </citation>
    <scope>NUCLEOTIDE SEQUENCE [LARGE SCALE GENOMIC DNA]</scope>
    <source>
        <strain evidence="9 10">DSM 26385</strain>
    </source>
</reference>
<evidence type="ECO:0000259" key="8">
    <source>
        <dbReference type="PROSITE" id="PS50850"/>
    </source>
</evidence>
<evidence type="ECO:0000256" key="6">
    <source>
        <dbReference type="ARBA" id="ARBA00023136"/>
    </source>
</evidence>
<keyword evidence="3" id="KW-1003">Cell membrane</keyword>
<accession>A0A7W6K368</accession>
<feature type="transmembrane region" description="Helical" evidence="7">
    <location>
        <begin position="285"/>
        <end position="301"/>
    </location>
</feature>
<feature type="transmembrane region" description="Helical" evidence="7">
    <location>
        <begin position="382"/>
        <end position="400"/>
    </location>
</feature>
<proteinExistence type="predicted"/>
<dbReference type="InterPro" id="IPR010290">
    <property type="entry name" value="TM_effector"/>
</dbReference>
<evidence type="ECO:0000256" key="5">
    <source>
        <dbReference type="ARBA" id="ARBA00022989"/>
    </source>
</evidence>
<keyword evidence="6 7" id="KW-0472">Membrane</keyword>
<feature type="transmembrane region" description="Helical" evidence="7">
    <location>
        <begin position="180"/>
        <end position="199"/>
    </location>
</feature>
<dbReference type="EMBL" id="JACIDU010000011">
    <property type="protein sequence ID" value="MBB4104370.1"/>
    <property type="molecule type" value="Genomic_DNA"/>
</dbReference>
<keyword evidence="10" id="KW-1185">Reference proteome</keyword>
<dbReference type="AlphaFoldDB" id="A0A7W6K368"/>
<evidence type="ECO:0000313" key="10">
    <source>
        <dbReference type="Proteomes" id="UP000584824"/>
    </source>
</evidence>
<dbReference type="SUPFAM" id="SSF103473">
    <property type="entry name" value="MFS general substrate transporter"/>
    <property type="match status" value="1"/>
</dbReference>
<dbReference type="PANTHER" id="PTHR23513:SF11">
    <property type="entry name" value="STAPHYLOFERRIN A TRANSPORTER"/>
    <property type="match status" value="1"/>
</dbReference>
<keyword evidence="5 7" id="KW-1133">Transmembrane helix</keyword>
<protein>
    <submittedName>
        <fullName evidence="9">MFS family permease</fullName>
    </submittedName>
</protein>
<sequence length="405" mass="42606">MAAPLLVRNHNYRLLFSAGALTNLGDGVISLALPWLATLMTRDPMAISAVAAAGRLPWLFFALPAGVIIDRADRRKLIARADLLRAAIILAIMVLALGSPQPAAVWVLAGLAFLLGSAEVLRDNAAQTILPAIVAPQDLEAANGQMWSAEQLTGQFIGPPLAGLLIGAGIALPFGLDAAALVLAAGLVWLITLPPQMRVSSRFWPALVEGIRWMRDDKPLLRLAVVLGLVNFLYMMATTITVLFAQEVLGLSAAGHGVLLSIAAVGAVAGSLGAPAIVARIGTQASLFTALTIWGLTYAVIGLSSNAVVVAAALFTLMTGSMLWNVITVSWRQRRIPPALLGRVNSIYRFFGWGSMPLGALAGGMIVSLVETEAGREMALRAPFLTAAGGSALLLLYALFRLRLK</sequence>
<dbReference type="PROSITE" id="PS50850">
    <property type="entry name" value="MFS"/>
    <property type="match status" value="1"/>
</dbReference>
<gene>
    <name evidence="9" type="ORF">GGQ66_002944</name>
</gene>
<comment type="subcellular location">
    <subcellularLocation>
        <location evidence="1">Cell membrane</location>
        <topology evidence="1">Multi-pass membrane protein</topology>
    </subcellularLocation>
</comment>
<feature type="domain" description="Major facilitator superfamily (MFS) profile" evidence="8">
    <location>
        <begin position="11"/>
        <end position="405"/>
    </location>
</feature>
<name>A0A7W6K368_9HYPH</name>
<dbReference type="Pfam" id="PF05977">
    <property type="entry name" value="MFS_3"/>
    <property type="match status" value="1"/>
</dbReference>
<feature type="transmembrane region" description="Helical" evidence="7">
    <location>
        <begin position="307"/>
        <end position="329"/>
    </location>
</feature>
<keyword evidence="2" id="KW-0813">Transport</keyword>
<evidence type="ECO:0000256" key="7">
    <source>
        <dbReference type="SAM" id="Phobius"/>
    </source>
</evidence>
<keyword evidence="4 7" id="KW-0812">Transmembrane</keyword>
<dbReference type="RefSeq" id="WP_183793450.1">
    <property type="nucleotide sequence ID" value="NZ_JACIDU010000011.1"/>
</dbReference>
<organism evidence="9 10">
    <name type="scientific">Allorhizobium borbori</name>
    <dbReference type="NCBI Taxonomy" id="485907"/>
    <lineage>
        <taxon>Bacteria</taxon>
        <taxon>Pseudomonadati</taxon>
        <taxon>Pseudomonadota</taxon>
        <taxon>Alphaproteobacteria</taxon>
        <taxon>Hyphomicrobiales</taxon>
        <taxon>Rhizobiaceae</taxon>
        <taxon>Rhizobium/Agrobacterium group</taxon>
        <taxon>Allorhizobium</taxon>
    </lineage>
</organism>
<evidence type="ECO:0000256" key="4">
    <source>
        <dbReference type="ARBA" id="ARBA00022692"/>
    </source>
</evidence>
<evidence type="ECO:0000256" key="2">
    <source>
        <dbReference type="ARBA" id="ARBA00022448"/>
    </source>
</evidence>
<dbReference type="PANTHER" id="PTHR23513">
    <property type="entry name" value="INTEGRAL MEMBRANE EFFLUX PROTEIN-RELATED"/>
    <property type="match status" value="1"/>
</dbReference>
<feature type="transmembrane region" description="Helical" evidence="7">
    <location>
        <begin position="12"/>
        <end position="33"/>
    </location>
</feature>
<dbReference type="InterPro" id="IPR020846">
    <property type="entry name" value="MFS_dom"/>
</dbReference>
<feature type="transmembrane region" description="Helical" evidence="7">
    <location>
        <begin position="45"/>
        <end position="65"/>
    </location>
</feature>
<feature type="transmembrane region" description="Helical" evidence="7">
    <location>
        <begin position="350"/>
        <end position="370"/>
    </location>
</feature>
<feature type="transmembrane region" description="Helical" evidence="7">
    <location>
        <begin position="257"/>
        <end position="278"/>
    </location>
</feature>
<evidence type="ECO:0000313" key="9">
    <source>
        <dbReference type="EMBL" id="MBB4104370.1"/>
    </source>
</evidence>
<dbReference type="Gene3D" id="1.20.1250.20">
    <property type="entry name" value="MFS general substrate transporter like domains"/>
    <property type="match status" value="1"/>
</dbReference>
<dbReference type="InterPro" id="IPR036259">
    <property type="entry name" value="MFS_trans_sf"/>
</dbReference>
<dbReference type="GO" id="GO:0005886">
    <property type="term" value="C:plasma membrane"/>
    <property type="evidence" value="ECO:0007669"/>
    <property type="project" value="UniProtKB-SubCell"/>
</dbReference>
<dbReference type="CDD" id="cd06173">
    <property type="entry name" value="MFS_MefA_like"/>
    <property type="match status" value="1"/>
</dbReference>
<dbReference type="Proteomes" id="UP000584824">
    <property type="component" value="Unassembled WGS sequence"/>
</dbReference>
<feature type="transmembrane region" description="Helical" evidence="7">
    <location>
        <begin position="220"/>
        <end position="245"/>
    </location>
</feature>
<evidence type="ECO:0000256" key="1">
    <source>
        <dbReference type="ARBA" id="ARBA00004651"/>
    </source>
</evidence>
<comment type="caution">
    <text evidence="9">The sequence shown here is derived from an EMBL/GenBank/DDBJ whole genome shotgun (WGS) entry which is preliminary data.</text>
</comment>
<evidence type="ECO:0000256" key="3">
    <source>
        <dbReference type="ARBA" id="ARBA00022475"/>
    </source>
</evidence>